<protein>
    <submittedName>
        <fullName evidence="2">DNA-binding protein</fullName>
    </submittedName>
</protein>
<dbReference type="SMART" id="SM00748">
    <property type="entry name" value="HEPN"/>
    <property type="match status" value="1"/>
</dbReference>
<dbReference type="InterPro" id="IPR007842">
    <property type="entry name" value="HEPN_dom"/>
</dbReference>
<evidence type="ECO:0000313" key="2">
    <source>
        <dbReference type="EMBL" id="BBO73001.1"/>
    </source>
</evidence>
<dbReference type="KEGG" id="dwd:DSCW_04180"/>
<evidence type="ECO:0000259" key="1">
    <source>
        <dbReference type="PROSITE" id="PS50910"/>
    </source>
</evidence>
<dbReference type="Pfam" id="PF05168">
    <property type="entry name" value="HEPN"/>
    <property type="match status" value="1"/>
</dbReference>
<dbReference type="GO" id="GO:0003677">
    <property type="term" value="F:DNA binding"/>
    <property type="evidence" value="ECO:0007669"/>
    <property type="project" value="UniProtKB-KW"/>
</dbReference>
<feature type="domain" description="HEPN" evidence="1">
    <location>
        <begin position="21"/>
        <end position="130"/>
    </location>
</feature>
<name>A0A5K7Z0M7_9BACT</name>
<evidence type="ECO:0000313" key="3">
    <source>
        <dbReference type="Proteomes" id="UP000427769"/>
    </source>
</evidence>
<dbReference type="PROSITE" id="PS50910">
    <property type="entry name" value="HEPN"/>
    <property type="match status" value="1"/>
</dbReference>
<reference evidence="2 3" key="1">
    <citation type="submission" date="2019-11" db="EMBL/GenBank/DDBJ databases">
        <title>Comparative genomics of hydrocarbon-degrading Desulfosarcina strains.</title>
        <authorList>
            <person name="Watanabe M."/>
            <person name="Kojima H."/>
            <person name="Fukui M."/>
        </authorList>
    </citation>
    <scope>NUCLEOTIDE SEQUENCE [LARGE SCALE GENOMIC DNA]</scope>
    <source>
        <strain evidence="2 3">PP31</strain>
    </source>
</reference>
<dbReference type="EMBL" id="AP021875">
    <property type="protein sequence ID" value="BBO73001.1"/>
    <property type="molecule type" value="Genomic_DNA"/>
</dbReference>
<proteinExistence type="predicted"/>
<keyword evidence="2" id="KW-0238">DNA-binding</keyword>
<accession>A0A5K7Z0M7</accession>
<dbReference type="Proteomes" id="UP000427769">
    <property type="component" value="Chromosome"/>
</dbReference>
<organism evidence="2 3">
    <name type="scientific">Desulfosarcina widdelii</name>
    <dbReference type="NCBI Taxonomy" id="947919"/>
    <lineage>
        <taxon>Bacteria</taxon>
        <taxon>Pseudomonadati</taxon>
        <taxon>Thermodesulfobacteriota</taxon>
        <taxon>Desulfobacteria</taxon>
        <taxon>Desulfobacterales</taxon>
        <taxon>Desulfosarcinaceae</taxon>
        <taxon>Desulfosarcina</taxon>
    </lineage>
</organism>
<sequence length="138" mass="16275">MDLSQVVWYYHYMKQRTKEWLIQSEYDMDTAEFMHAGGRHIYAVFMCHLSIEKALKGLYYEKYSLIPPKSHNLIYLFNKIGIKPPEGQGKFIVKLNEASIPTRYPENLQKLQKIYNEAVVKEILTNGKETITWIKGQL</sequence>
<keyword evidence="3" id="KW-1185">Reference proteome</keyword>
<dbReference type="AlphaFoldDB" id="A0A5K7Z0M7"/>
<dbReference type="SUPFAM" id="SSF81593">
    <property type="entry name" value="Nucleotidyltransferase substrate binding subunit/domain"/>
    <property type="match status" value="1"/>
</dbReference>
<gene>
    <name evidence="2" type="ORF">DSCW_04180</name>
</gene>
<dbReference type="Gene3D" id="1.20.120.330">
    <property type="entry name" value="Nucleotidyltransferases domain 2"/>
    <property type="match status" value="1"/>
</dbReference>